<feature type="compositionally biased region" description="Basic and acidic residues" evidence="1">
    <location>
        <begin position="169"/>
        <end position="178"/>
    </location>
</feature>
<comment type="caution">
    <text evidence="3">The sequence shown here is derived from an EMBL/GenBank/DDBJ whole genome shotgun (WGS) entry which is preliminary data.</text>
</comment>
<dbReference type="Pfam" id="PF20516">
    <property type="entry name" value="PDDEXK_12"/>
    <property type="match status" value="1"/>
</dbReference>
<keyword evidence="4" id="KW-1185">Reference proteome</keyword>
<evidence type="ECO:0000259" key="2">
    <source>
        <dbReference type="Pfam" id="PF20516"/>
    </source>
</evidence>
<evidence type="ECO:0000313" key="3">
    <source>
        <dbReference type="EMBL" id="KAF5567265.1"/>
    </source>
</evidence>
<reference evidence="3 4" key="1">
    <citation type="submission" date="2020-05" db="EMBL/GenBank/DDBJ databases">
        <title>Identification and distribution of gene clusters putatively required for synthesis of sphingolipid metabolism inhibitors in phylogenetically diverse species of the filamentous fungus Fusarium.</title>
        <authorList>
            <person name="Kim H.-S."/>
            <person name="Busman M."/>
            <person name="Brown D.W."/>
            <person name="Divon H."/>
            <person name="Uhlig S."/>
            <person name="Proctor R.H."/>
        </authorList>
    </citation>
    <scope>NUCLEOTIDE SEQUENCE [LARGE SCALE GENOMIC DNA]</scope>
    <source>
        <strain evidence="3 4">NRRL 25196</strain>
    </source>
</reference>
<feature type="region of interest" description="Disordered" evidence="1">
    <location>
        <begin position="13"/>
        <end position="50"/>
    </location>
</feature>
<sequence>MSLDQRVQVWLSNIQQSTDDPSLAPEPYSDVPPNPMKRRRVDSPPRETWPNIKLSPNDPFYEAKKRCLDAKKRNLELRARRDMLDKEIAKEIRLQEAKNDMLREKLARMENRSLQKRATASNQVSSEVQQQYCNFISYSTGKVERRLITVPNVPALEPSPPTTSSAPGREQREIKVEPDTEPVSWPEANPEPVTEPIERTIVPVSYPNTTLIAPPSPEWERILRAEEELQREVKATMRVETTMRVQARERLVARRESGSSELTTLLKRINDIYAGRGILPPTERAFMKALAGLTWKEMAWAQGGSQSDVHYCSQRHKVGHAPGHHCVEKVLHQTSRCMEYDALPQEWNMEVVQKVLELSFRDDSTCRKPPLIDFRCSVDGAIVPEYHTSHDIPQPPDFCVYIDPASDPTSDNMPAPIRRFEKHVYRDIFNHIDLRSPRTQRPIALHIHTLPENTEHELQRVKTASAAHRGFLKRLVRLREIADNGSRYDLPEFLPGIIIYKHNWFLSVSRLDGENARFYGIGDTATSMGVYKIVYALQILRDWVKTVYWPWLQGLLVLWPLDWDGTPL</sequence>
<name>A0A8H5NK98_9HYPO</name>
<feature type="domain" description="PD-(D/E)XK nuclease-like" evidence="2">
    <location>
        <begin position="310"/>
        <end position="549"/>
    </location>
</feature>
<protein>
    <recommendedName>
        <fullName evidence="2">PD-(D/E)XK nuclease-like domain-containing protein</fullName>
    </recommendedName>
</protein>
<evidence type="ECO:0000313" key="4">
    <source>
        <dbReference type="Proteomes" id="UP000574317"/>
    </source>
</evidence>
<feature type="region of interest" description="Disordered" evidence="1">
    <location>
        <begin position="153"/>
        <end position="192"/>
    </location>
</feature>
<dbReference type="AlphaFoldDB" id="A0A8H5NK98"/>
<proteinExistence type="predicted"/>
<dbReference type="EMBL" id="JAAOAO010000027">
    <property type="protein sequence ID" value="KAF5567265.1"/>
    <property type="molecule type" value="Genomic_DNA"/>
</dbReference>
<organism evidence="3 4">
    <name type="scientific">Fusarium napiforme</name>
    <dbReference type="NCBI Taxonomy" id="42672"/>
    <lineage>
        <taxon>Eukaryota</taxon>
        <taxon>Fungi</taxon>
        <taxon>Dikarya</taxon>
        <taxon>Ascomycota</taxon>
        <taxon>Pezizomycotina</taxon>
        <taxon>Sordariomycetes</taxon>
        <taxon>Hypocreomycetidae</taxon>
        <taxon>Hypocreales</taxon>
        <taxon>Nectriaceae</taxon>
        <taxon>Fusarium</taxon>
        <taxon>Fusarium fujikuroi species complex</taxon>
    </lineage>
</organism>
<evidence type="ECO:0000256" key="1">
    <source>
        <dbReference type="SAM" id="MobiDB-lite"/>
    </source>
</evidence>
<accession>A0A8H5NK98</accession>
<gene>
    <name evidence="3" type="ORF">FNAPI_729</name>
</gene>
<dbReference type="Proteomes" id="UP000574317">
    <property type="component" value="Unassembled WGS sequence"/>
</dbReference>
<dbReference type="InterPro" id="IPR046797">
    <property type="entry name" value="PDDEXK_12"/>
</dbReference>